<accession>A0ACC2AYK7</accession>
<evidence type="ECO:0000313" key="1">
    <source>
        <dbReference type="EMBL" id="KAJ7522613.1"/>
    </source>
</evidence>
<gene>
    <name evidence="1" type="ORF">O6H91_18G019600</name>
</gene>
<name>A0ACC2AYK7_DIPCM</name>
<dbReference type="Proteomes" id="UP001162992">
    <property type="component" value="Chromosome 18"/>
</dbReference>
<sequence length="303" mass="33471">MSVISLVVARVASSESLRCWQRAQTDPYSRCLLSNCVRLHARQLRDKEIRLTSSWRRNSRPICKAAIDEDRQGSAGERDPGNVVVSTRLSVSRVILYNSSEDDSTGFKPDEVATSSTNIGGEWGSSLGPTRNNNRIVAVASIALAVSLFLVNRGLGSAAPNLGELAASALPYEEALKNGKPTVVEFYADWCEICREMARDVYSVEQEYKDNVNFVMLNVDNNKWEAELDEFGVEGIPHFAFLDDKGNEEGNVVGRLPRKYLLENVAALARGEAKIPHSRIFGQFSSAESRQAPPVIEPRSHGR</sequence>
<reference evidence="2" key="1">
    <citation type="journal article" date="2024" name="Proc. Natl. Acad. Sci. U.S.A.">
        <title>Extraordinary preservation of gene collinearity over three hundred million years revealed in homosporous lycophytes.</title>
        <authorList>
            <person name="Li C."/>
            <person name="Wickell D."/>
            <person name="Kuo L.Y."/>
            <person name="Chen X."/>
            <person name="Nie B."/>
            <person name="Liao X."/>
            <person name="Peng D."/>
            <person name="Ji J."/>
            <person name="Jenkins J."/>
            <person name="Williams M."/>
            <person name="Shu S."/>
            <person name="Plott C."/>
            <person name="Barry K."/>
            <person name="Rajasekar S."/>
            <person name="Grimwood J."/>
            <person name="Han X."/>
            <person name="Sun S."/>
            <person name="Hou Z."/>
            <person name="He W."/>
            <person name="Dai G."/>
            <person name="Sun C."/>
            <person name="Schmutz J."/>
            <person name="Leebens-Mack J.H."/>
            <person name="Li F.W."/>
            <person name="Wang L."/>
        </authorList>
    </citation>
    <scope>NUCLEOTIDE SEQUENCE [LARGE SCALE GENOMIC DNA]</scope>
    <source>
        <strain evidence="2">cv. PW_Plant_1</strain>
    </source>
</reference>
<organism evidence="1 2">
    <name type="scientific">Diphasiastrum complanatum</name>
    <name type="common">Issler's clubmoss</name>
    <name type="synonym">Lycopodium complanatum</name>
    <dbReference type="NCBI Taxonomy" id="34168"/>
    <lineage>
        <taxon>Eukaryota</taxon>
        <taxon>Viridiplantae</taxon>
        <taxon>Streptophyta</taxon>
        <taxon>Embryophyta</taxon>
        <taxon>Tracheophyta</taxon>
        <taxon>Lycopodiopsida</taxon>
        <taxon>Lycopodiales</taxon>
        <taxon>Lycopodiaceae</taxon>
        <taxon>Lycopodioideae</taxon>
        <taxon>Diphasiastrum</taxon>
    </lineage>
</organism>
<protein>
    <submittedName>
        <fullName evidence="1">Uncharacterized protein</fullName>
    </submittedName>
</protein>
<comment type="caution">
    <text evidence="1">The sequence shown here is derived from an EMBL/GenBank/DDBJ whole genome shotgun (WGS) entry which is preliminary data.</text>
</comment>
<proteinExistence type="predicted"/>
<evidence type="ECO:0000313" key="2">
    <source>
        <dbReference type="Proteomes" id="UP001162992"/>
    </source>
</evidence>
<keyword evidence="2" id="KW-1185">Reference proteome</keyword>
<dbReference type="EMBL" id="CM055109">
    <property type="protein sequence ID" value="KAJ7522613.1"/>
    <property type="molecule type" value="Genomic_DNA"/>
</dbReference>